<comment type="caution">
    <text evidence="3">The sequence shown here is derived from an EMBL/GenBank/DDBJ whole genome shotgun (WGS) entry which is preliminary data.</text>
</comment>
<dbReference type="Gene3D" id="2.60.40.1740">
    <property type="entry name" value="hypothetical protein (bacova_03559)"/>
    <property type="match status" value="1"/>
</dbReference>
<evidence type="ECO:0000313" key="4">
    <source>
        <dbReference type="Proteomes" id="UP001176883"/>
    </source>
</evidence>
<evidence type="ECO:0000313" key="3">
    <source>
        <dbReference type="EMBL" id="MDO5968719.1"/>
    </source>
</evidence>
<feature type="signal peptide" evidence="1">
    <location>
        <begin position="1"/>
        <end position="27"/>
    </location>
</feature>
<dbReference type="Pfam" id="PF08522">
    <property type="entry name" value="BT_3987-like_N"/>
    <property type="match status" value="1"/>
</dbReference>
<feature type="chain" id="PRO_5045723489" evidence="1">
    <location>
        <begin position="28"/>
        <end position="302"/>
    </location>
</feature>
<dbReference type="RefSeq" id="WP_303276399.1">
    <property type="nucleotide sequence ID" value="NZ_JAUOEK010000045.1"/>
</dbReference>
<dbReference type="EMBL" id="JAUOEK010000045">
    <property type="protein sequence ID" value="MDO5968719.1"/>
    <property type="molecule type" value="Genomic_DNA"/>
</dbReference>
<feature type="domain" description="BT-3987-like N-terminal" evidence="2">
    <location>
        <begin position="49"/>
        <end position="155"/>
    </location>
</feature>
<keyword evidence="4" id="KW-1185">Reference proteome</keyword>
<dbReference type="Proteomes" id="UP001176883">
    <property type="component" value="Unassembled WGS sequence"/>
</dbReference>
<reference evidence="3" key="1">
    <citation type="submission" date="2023-07" db="EMBL/GenBank/DDBJ databases">
        <title>Two novel species in the genus Flavivirga.</title>
        <authorList>
            <person name="Kwon K."/>
        </authorList>
    </citation>
    <scope>NUCLEOTIDE SEQUENCE</scope>
    <source>
        <strain evidence="3">KCTC 52353</strain>
    </source>
</reference>
<keyword evidence="1" id="KW-0732">Signal</keyword>
<protein>
    <submittedName>
        <fullName evidence="3">DUF1735 domain-containing protein</fullName>
    </submittedName>
</protein>
<dbReference type="PROSITE" id="PS51257">
    <property type="entry name" value="PROKAR_LIPOPROTEIN"/>
    <property type="match status" value="1"/>
</dbReference>
<dbReference type="InterPro" id="IPR013728">
    <property type="entry name" value="BT_3987-like_N"/>
</dbReference>
<accession>A0ABT8W6H5</accession>
<gene>
    <name evidence="3" type="ORF">Q4Q35_02760</name>
</gene>
<evidence type="ECO:0000256" key="1">
    <source>
        <dbReference type="SAM" id="SignalP"/>
    </source>
</evidence>
<evidence type="ECO:0000259" key="2">
    <source>
        <dbReference type="Pfam" id="PF08522"/>
    </source>
</evidence>
<proteinExistence type="predicted"/>
<sequence length="302" mass="32979">MKKNKLKVIVQSLVLFLAIVISTASCSYDDFVENEFEFTSVYLPHTQIDRSFIMGEGMQIGVGVVLGGRLSNTENVEVTFSLVDSVVNNAGLTILPTDYYELVDSEGNPANNKIVIPAGKTQGFVYVKADSINFLADPVSLGNNYALGFQLENVVKADSILSDLQRSMITFTYINQLYGNYVQKGQVIKTGTLNQTFVYPAGITDILELTMESPNTLVCSGLADLRGADKKLNVIIADDNTITIETATGGVAVVDNGGSFYDPLTREVTLNYSFDFNGTSYTATDVLEFRNRIVDGVNQFDL</sequence>
<name>A0ABT8W6H5_9FLAO</name>
<organism evidence="3 4">
    <name type="scientific">Flavivirga aquimarina</name>
    <dbReference type="NCBI Taxonomy" id="2027862"/>
    <lineage>
        <taxon>Bacteria</taxon>
        <taxon>Pseudomonadati</taxon>
        <taxon>Bacteroidota</taxon>
        <taxon>Flavobacteriia</taxon>
        <taxon>Flavobacteriales</taxon>
        <taxon>Flavobacteriaceae</taxon>
        <taxon>Flavivirga</taxon>
    </lineage>
</organism>